<dbReference type="Gene3D" id="2.60.40.3500">
    <property type="match status" value="1"/>
</dbReference>
<dbReference type="Pfam" id="PF01551">
    <property type="entry name" value="Peptidase_M23"/>
    <property type="match status" value="1"/>
</dbReference>
<sequence>MFNSKESNSGNRMRWLFAGCFGTALCAPLSLSPAQANRLETFVYDSTQNRIEFSLEQDIEPRGVVISNPTRVVIDLPGIAYKGPTVRRRVGHGVQSVRVGQVDPSTARLVVEFAPDVNFDPKQLKLKSKTPGRWTMQLPESVASADLNSGTKQFTWPLTGTITAGFGWRIHPITGLRRLHKGIDIAAPMGAPMFAVGDGIVSDTGWDNGGYGNFVEIQHADGSKTFYAHASRVLVTKGQQIAKGQAIAEVGSTGRSTGPHLHFEVLPDGKNVVDPIDYLPIRQIVLDLASNYKD</sequence>
<dbReference type="GO" id="GO:0004222">
    <property type="term" value="F:metalloendopeptidase activity"/>
    <property type="evidence" value="ECO:0007669"/>
    <property type="project" value="TreeGrafter"/>
</dbReference>
<keyword evidence="1" id="KW-0732">Signal</keyword>
<dbReference type="InterPro" id="IPR011055">
    <property type="entry name" value="Dup_hybrid_motif"/>
</dbReference>
<proteinExistence type="predicted"/>
<feature type="domain" description="AMIN" evidence="3">
    <location>
        <begin position="45"/>
        <end position="137"/>
    </location>
</feature>
<keyword evidence="5" id="KW-1185">Reference proteome</keyword>
<dbReference type="Proteomes" id="UP001333818">
    <property type="component" value="Unassembled WGS sequence"/>
</dbReference>
<dbReference type="InterPro" id="IPR016047">
    <property type="entry name" value="M23ase_b-sheet_dom"/>
</dbReference>
<dbReference type="InterPro" id="IPR021731">
    <property type="entry name" value="AMIN_dom"/>
</dbReference>
<evidence type="ECO:0000259" key="3">
    <source>
        <dbReference type="Pfam" id="PF11741"/>
    </source>
</evidence>
<dbReference type="Pfam" id="PF11741">
    <property type="entry name" value="AMIN"/>
    <property type="match status" value="1"/>
</dbReference>
<accession>A0AAW9PQD9</accession>
<dbReference type="EMBL" id="JAZBJZ010000005">
    <property type="protein sequence ID" value="MEE3715610.1"/>
    <property type="molecule type" value="Genomic_DNA"/>
</dbReference>
<dbReference type="PANTHER" id="PTHR21666">
    <property type="entry name" value="PEPTIDASE-RELATED"/>
    <property type="match status" value="1"/>
</dbReference>
<protein>
    <submittedName>
        <fullName evidence="4">Peptidoglycan DD-metalloendopeptidase family protein</fullName>
    </submittedName>
</protein>
<feature type="domain" description="M23ase beta-sheet core" evidence="2">
    <location>
        <begin position="179"/>
        <end position="272"/>
    </location>
</feature>
<evidence type="ECO:0000313" key="4">
    <source>
        <dbReference type="EMBL" id="MEE3715610.1"/>
    </source>
</evidence>
<dbReference type="PANTHER" id="PTHR21666:SF289">
    <property type="entry name" value="L-ALA--D-GLU ENDOPEPTIDASE"/>
    <property type="match status" value="1"/>
</dbReference>
<evidence type="ECO:0000313" key="5">
    <source>
        <dbReference type="Proteomes" id="UP001333818"/>
    </source>
</evidence>
<dbReference type="Gene3D" id="2.70.70.10">
    <property type="entry name" value="Glucose Permease (Domain IIA)"/>
    <property type="match status" value="1"/>
</dbReference>
<name>A0AAW9PQD9_9CYAN</name>
<evidence type="ECO:0000259" key="2">
    <source>
        <dbReference type="Pfam" id="PF01551"/>
    </source>
</evidence>
<dbReference type="CDD" id="cd12797">
    <property type="entry name" value="M23_peptidase"/>
    <property type="match status" value="1"/>
</dbReference>
<dbReference type="FunFam" id="2.70.70.10:FF:000006">
    <property type="entry name" value="M23 family peptidase"/>
    <property type="match status" value="1"/>
</dbReference>
<gene>
    <name evidence="4" type="ORF">V2H45_02495</name>
</gene>
<reference evidence="4" key="1">
    <citation type="submission" date="2024-01" db="EMBL/GenBank/DDBJ databases">
        <title>Bank of Algae and Cyanobacteria of the Azores (BACA) strain genomes.</title>
        <authorList>
            <person name="Luz R."/>
            <person name="Cordeiro R."/>
            <person name="Fonseca A."/>
            <person name="Goncalves V."/>
        </authorList>
    </citation>
    <scope>NUCLEOTIDE SEQUENCE</scope>
    <source>
        <strain evidence="4">BACA0141</strain>
    </source>
</reference>
<organism evidence="4 5">
    <name type="scientific">Tumidithrix elongata BACA0141</name>
    <dbReference type="NCBI Taxonomy" id="2716417"/>
    <lineage>
        <taxon>Bacteria</taxon>
        <taxon>Bacillati</taxon>
        <taxon>Cyanobacteriota</taxon>
        <taxon>Cyanophyceae</taxon>
        <taxon>Pseudanabaenales</taxon>
        <taxon>Pseudanabaenaceae</taxon>
        <taxon>Tumidithrix</taxon>
        <taxon>Tumidithrix elongata</taxon>
    </lineage>
</organism>
<dbReference type="SUPFAM" id="SSF51261">
    <property type="entry name" value="Duplicated hybrid motif"/>
    <property type="match status" value="1"/>
</dbReference>
<dbReference type="RefSeq" id="WP_330482034.1">
    <property type="nucleotide sequence ID" value="NZ_JAZBJZ010000005.1"/>
</dbReference>
<dbReference type="InterPro" id="IPR050570">
    <property type="entry name" value="Cell_wall_metabolism_enzyme"/>
</dbReference>
<comment type="caution">
    <text evidence="4">The sequence shown here is derived from an EMBL/GenBank/DDBJ whole genome shotgun (WGS) entry which is preliminary data.</text>
</comment>
<dbReference type="AlphaFoldDB" id="A0AAW9PQD9"/>
<evidence type="ECO:0000256" key="1">
    <source>
        <dbReference type="ARBA" id="ARBA00022729"/>
    </source>
</evidence>